<evidence type="ECO:0000313" key="4">
    <source>
        <dbReference type="Proteomes" id="UP000030013"/>
    </source>
</evidence>
<comment type="caution">
    <text evidence="3">The sequence shown here is derived from an EMBL/GenBank/DDBJ whole genome shotgun (WGS) entry which is preliminary data.</text>
</comment>
<name>A0A0A0JWG8_9MICO</name>
<dbReference type="SUPFAM" id="SSF52402">
    <property type="entry name" value="Adenine nucleotide alpha hydrolases-like"/>
    <property type="match status" value="1"/>
</dbReference>
<keyword evidence="4" id="KW-1185">Reference proteome</keyword>
<dbReference type="eggNOG" id="COG0589">
    <property type="taxonomic scope" value="Bacteria"/>
</dbReference>
<evidence type="ECO:0000256" key="1">
    <source>
        <dbReference type="ARBA" id="ARBA00008791"/>
    </source>
</evidence>
<dbReference type="EMBL" id="AVPL01000041">
    <property type="protein sequence ID" value="KGN40437.1"/>
    <property type="molecule type" value="Genomic_DNA"/>
</dbReference>
<feature type="domain" description="UspA" evidence="2">
    <location>
        <begin position="2"/>
        <end position="128"/>
    </location>
</feature>
<dbReference type="Proteomes" id="UP000030013">
    <property type="component" value="Unassembled WGS sequence"/>
</dbReference>
<dbReference type="InterPro" id="IPR006016">
    <property type="entry name" value="UspA"/>
</dbReference>
<dbReference type="CDD" id="cd00293">
    <property type="entry name" value="USP-like"/>
    <property type="match status" value="1"/>
</dbReference>
<dbReference type="RefSeq" id="WP_035938805.1">
    <property type="nucleotide sequence ID" value="NZ_AVPL01000041.1"/>
</dbReference>
<reference evidence="3 4" key="1">
    <citation type="submission" date="2013-08" db="EMBL/GenBank/DDBJ databases">
        <title>The genome sequence of Knoellia aerolata.</title>
        <authorList>
            <person name="Zhu W."/>
            <person name="Wang G."/>
        </authorList>
    </citation>
    <scope>NUCLEOTIDE SEQUENCE [LARGE SCALE GENOMIC DNA]</scope>
    <source>
        <strain evidence="3 4">DSM 18566</strain>
    </source>
</reference>
<dbReference type="OrthoDB" id="5419113at2"/>
<dbReference type="PRINTS" id="PR01438">
    <property type="entry name" value="UNVRSLSTRESS"/>
</dbReference>
<sequence length="130" mass="14034">MTVLVGFVPNPLGEAALTAAVAEARRRDEPLLVVNMSRDDVLVDAHRAGQEQLDIVRRDLEDLGMEFEVRRVEEGGDAAQVILDVAEAEQASVIVIGLRHRSPVGKLLLGSAAQRILLDATCQVLAVKES</sequence>
<comment type="similarity">
    <text evidence="1">Belongs to the universal stress protein A family.</text>
</comment>
<dbReference type="Pfam" id="PF00582">
    <property type="entry name" value="Usp"/>
    <property type="match status" value="1"/>
</dbReference>
<gene>
    <name evidence="3" type="ORF">N801_08385</name>
</gene>
<dbReference type="PANTHER" id="PTHR46268">
    <property type="entry name" value="STRESS RESPONSE PROTEIN NHAX"/>
    <property type="match status" value="1"/>
</dbReference>
<evidence type="ECO:0000313" key="3">
    <source>
        <dbReference type="EMBL" id="KGN40437.1"/>
    </source>
</evidence>
<organism evidence="3 4">
    <name type="scientific">Knoellia aerolata DSM 18566</name>
    <dbReference type="NCBI Taxonomy" id="1385519"/>
    <lineage>
        <taxon>Bacteria</taxon>
        <taxon>Bacillati</taxon>
        <taxon>Actinomycetota</taxon>
        <taxon>Actinomycetes</taxon>
        <taxon>Micrococcales</taxon>
        <taxon>Intrasporangiaceae</taxon>
        <taxon>Knoellia</taxon>
    </lineage>
</organism>
<proteinExistence type="inferred from homology"/>
<protein>
    <submittedName>
        <fullName evidence="3">Universal stress protein UspA</fullName>
    </submittedName>
</protein>
<dbReference type="InterPro" id="IPR006015">
    <property type="entry name" value="Universal_stress_UspA"/>
</dbReference>
<dbReference type="STRING" id="1385519.N801_08385"/>
<dbReference type="PANTHER" id="PTHR46268:SF6">
    <property type="entry name" value="UNIVERSAL STRESS PROTEIN UP12"/>
    <property type="match status" value="1"/>
</dbReference>
<evidence type="ECO:0000259" key="2">
    <source>
        <dbReference type="Pfam" id="PF00582"/>
    </source>
</evidence>
<dbReference type="InterPro" id="IPR014729">
    <property type="entry name" value="Rossmann-like_a/b/a_fold"/>
</dbReference>
<dbReference type="Gene3D" id="3.40.50.620">
    <property type="entry name" value="HUPs"/>
    <property type="match status" value="1"/>
</dbReference>
<accession>A0A0A0JWG8</accession>
<dbReference type="AlphaFoldDB" id="A0A0A0JWG8"/>